<name>A0A2P2PT82_RHIMU</name>
<dbReference type="EMBL" id="GGEC01077466">
    <property type="protein sequence ID" value="MBX57950.1"/>
    <property type="molecule type" value="Transcribed_RNA"/>
</dbReference>
<dbReference type="AlphaFoldDB" id="A0A2P2PT82"/>
<protein>
    <submittedName>
        <fullName evidence="1">Uncharacterized protein</fullName>
    </submittedName>
</protein>
<sequence length="53" mass="5871">MLIVDFNVSVYLFLKVQAKGSHLLISSSHSNRIHQKPFSIGGNKFICLSQVAP</sequence>
<proteinExistence type="predicted"/>
<evidence type="ECO:0000313" key="1">
    <source>
        <dbReference type="EMBL" id="MBX57950.1"/>
    </source>
</evidence>
<organism evidence="1">
    <name type="scientific">Rhizophora mucronata</name>
    <name type="common">Asiatic mangrove</name>
    <dbReference type="NCBI Taxonomy" id="61149"/>
    <lineage>
        <taxon>Eukaryota</taxon>
        <taxon>Viridiplantae</taxon>
        <taxon>Streptophyta</taxon>
        <taxon>Embryophyta</taxon>
        <taxon>Tracheophyta</taxon>
        <taxon>Spermatophyta</taxon>
        <taxon>Magnoliopsida</taxon>
        <taxon>eudicotyledons</taxon>
        <taxon>Gunneridae</taxon>
        <taxon>Pentapetalae</taxon>
        <taxon>rosids</taxon>
        <taxon>fabids</taxon>
        <taxon>Malpighiales</taxon>
        <taxon>Rhizophoraceae</taxon>
        <taxon>Rhizophora</taxon>
    </lineage>
</organism>
<accession>A0A2P2PT82</accession>
<reference evidence="1" key="1">
    <citation type="submission" date="2018-02" db="EMBL/GenBank/DDBJ databases">
        <title>Rhizophora mucronata_Transcriptome.</title>
        <authorList>
            <person name="Meera S.P."/>
            <person name="Sreeshan A."/>
            <person name="Augustine A."/>
        </authorList>
    </citation>
    <scope>NUCLEOTIDE SEQUENCE</scope>
    <source>
        <tissue evidence="1">Leaf</tissue>
    </source>
</reference>